<evidence type="ECO:0000313" key="3">
    <source>
        <dbReference type="Proteomes" id="UP000663845"/>
    </source>
</evidence>
<name>A0A815YC99_9BILA</name>
<protein>
    <recommendedName>
        <fullName evidence="1">W2 domain-containing protein</fullName>
    </recommendedName>
</protein>
<proteinExistence type="predicted"/>
<feature type="domain" description="W2" evidence="1">
    <location>
        <begin position="1"/>
        <end position="51"/>
    </location>
</feature>
<reference evidence="2" key="1">
    <citation type="submission" date="2021-02" db="EMBL/GenBank/DDBJ databases">
        <authorList>
            <person name="Nowell W R."/>
        </authorList>
    </citation>
    <scope>NUCLEOTIDE SEQUENCE</scope>
</reference>
<comment type="caution">
    <text evidence="2">The sequence shown here is derived from an EMBL/GenBank/DDBJ whole genome shotgun (WGS) entry which is preliminary data.</text>
</comment>
<evidence type="ECO:0000313" key="2">
    <source>
        <dbReference type="EMBL" id="CAF1569022.1"/>
    </source>
</evidence>
<dbReference type="AlphaFoldDB" id="A0A815YC99"/>
<dbReference type="Proteomes" id="UP000663845">
    <property type="component" value="Unassembled WGS sequence"/>
</dbReference>
<accession>A0A815YC99</accession>
<dbReference type="Gene3D" id="1.25.40.180">
    <property type="match status" value="1"/>
</dbReference>
<gene>
    <name evidence="2" type="ORF">JYZ213_LOCUS47258</name>
</gene>
<evidence type="ECO:0000259" key="1">
    <source>
        <dbReference type="PROSITE" id="PS51363"/>
    </source>
</evidence>
<dbReference type="EMBL" id="CAJNOG010008487">
    <property type="protein sequence ID" value="CAF1569022.1"/>
    <property type="molecule type" value="Genomic_DNA"/>
</dbReference>
<organism evidence="2 3">
    <name type="scientific">Adineta steineri</name>
    <dbReference type="NCBI Taxonomy" id="433720"/>
    <lineage>
        <taxon>Eukaryota</taxon>
        <taxon>Metazoa</taxon>
        <taxon>Spiralia</taxon>
        <taxon>Gnathifera</taxon>
        <taxon>Rotifera</taxon>
        <taxon>Eurotatoria</taxon>
        <taxon>Bdelloidea</taxon>
        <taxon>Adinetida</taxon>
        <taxon>Adinetidae</taxon>
        <taxon>Adineta</taxon>
    </lineage>
</organism>
<dbReference type="InterPro" id="IPR016024">
    <property type="entry name" value="ARM-type_fold"/>
</dbReference>
<dbReference type="PROSITE" id="PS51363">
    <property type="entry name" value="W2"/>
    <property type="match status" value="1"/>
</dbReference>
<dbReference type="InterPro" id="IPR003307">
    <property type="entry name" value="W2_domain"/>
</dbReference>
<dbReference type="SUPFAM" id="SSF48371">
    <property type="entry name" value="ARM repeat"/>
    <property type="match status" value="1"/>
</dbReference>
<sequence length="51" mass="6068">MKTTNEEAQMTLLNELDLICVKFIQPIGERIVNILNYLYEKDVLVEEWILK</sequence>
<feature type="non-terminal residue" evidence="2">
    <location>
        <position position="51"/>
    </location>
</feature>